<keyword evidence="1" id="KW-1133">Transmembrane helix</keyword>
<feature type="transmembrane region" description="Helical" evidence="1">
    <location>
        <begin position="60"/>
        <end position="81"/>
    </location>
</feature>
<protein>
    <recommendedName>
        <fullName evidence="4">DUF3619 domain-containing protein</fullName>
    </recommendedName>
</protein>
<evidence type="ECO:0008006" key="4">
    <source>
        <dbReference type="Google" id="ProtNLM"/>
    </source>
</evidence>
<name>A0A351R8Y3_9PROT</name>
<gene>
    <name evidence="2" type="ORF">DCW48_02170</name>
</gene>
<comment type="caution">
    <text evidence="2">The sequence shown here is derived from an EMBL/GenBank/DDBJ whole genome shotgun (WGS) entry which is preliminary data.</text>
</comment>
<organism evidence="2 3">
    <name type="scientific">Methylotenera mobilis</name>
    <dbReference type="NCBI Taxonomy" id="359408"/>
    <lineage>
        <taxon>Bacteria</taxon>
        <taxon>Pseudomonadati</taxon>
        <taxon>Pseudomonadota</taxon>
        <taxon>Betaproteobacteria</taxon>
        <taxon>Nitrosomonadales</taxon>
        <taxon>Methylophilaceae</taxon>
        <taxon>Methylotenera</taxon>
    </lineage>
</organism>
<proteinExistence type="predicted"/>
<sequence length="131" mass="15057">MTTEQSQFKTFETKVKTSLDESVITLDKETQQALTSIRQKVLEKQHPQSRLNFNTWNFNALIPVGTFALCALLTVLIVYSPDNVDDSTQRMAVQQSGNHDQYEQIAMLELLTHPEDLETATDPDFYVWMDE</sequence>
<dbReference type="EMBL" id="DNAA01000053">
    <property type="protein sequence ID" value="HBA08504.1"/>
    <property type="molecule type" value="Genomic_DNA"/>
</dbReference>
<keyword evidence="1" id="KW-0812">Transmembrane</keyword>
<evidence type="ECO:0000313" key="3">
    <source>
        <dbReference type="Proteomes" id="UP000264313"/>
    </source>
</evidence>
<dbReference type="STRING" id="1132855.GCA_000384255_01357"/>
<evidence type="ECO:0000256" key="1">
    <source>
        <dbReference type="SAM" id="Phobius"/>
    </source>
</evidence>
<accession>A0A351R8Y3</accession>
<keyword evidence="1" id="KW-0472">Membrane</keyword>
<evidence type="ECO:0000313" key="2">
    <source>
        <dbReference type="EMBL" id="HBA08504.1"/>
    </source>
</evidence>
<reference evidence="2 3" key="1">
    <citation type="journal article" date="2018" name="Nat. Biotechnol.">
        <title>A standardized bacterial taxonomy based on genome phylogeny substantially revises the tree of life.</title>
        <authorList>
            <person name="Parks D.H."/>
            <person name="Chuvochina M."/>
            <person name="Waite D.W."/>
            <person name="Rinke C."/>
            <person name="Skarshewski A."/>
            <person name="Chaumeil P.A."/>
            <person name="Hugenholtz P."/>
        </authorList>
    </citation>
    <scope>NUCLEOTIDE SEQUENCE [LARGE SCALE GENOMIC DNA]</scope>
    <source>
        <strain evidence="2">UBA9958</strain>
    </source>
</reference>
<dbReference type="AlphaFoldDB" id="A0A351R8Y3"/>
<feature type="non-terminal residue" evidence="2">
    <location>
        <position position="131"/>
    </location>
</feature>
<dbReference type="Proteomes" id="UP000264313">
    <property type="component" value="Unassembled WGS sequence"/>
</dbReference>